<dbReference type="RefSeq" id="WP_233925509.1">
    <property type="nucleotide sequence ID" value="NZ_CP136240.1"/>
</dbReference>
<evidence type="ECO:0000256" key="3">
    <source>
        <dbReference type="ARBA" id="ARBA00022448"/>
    </source>
</evidence>
<keyword evidence="13 14" id="KW-0998">Cell outer membrane</keyword>
<dbReference type="SUPFAM" id="SSF56935">
    <property type="entry name" value="Porins"/>
    <property type="match status" value="1"/>
</dbReference>
<keyword evidence="8" id="KW-0408">Iron</keyword>
<dbReference type="EMBL" id="JAJVKT010000006">
    <property type="protein sequence ID" value="MCE7508356.1"/>
    <property type="molecule type" value="Genomic_DNA"/>
</dbReference>
<evidence type="ECO:0000256" key="12">
    <source>
        <dbReference type="ARBA" id="ARBA00023170"/>
    </source>
</evidence>
<comment type="subcellular location">
    <subcellularLocation>
        <location evidence="1 14">Cell outer membrane</location>
        <topology evidence="1 14">Multi-pass membrane protein</topology>
    </subcellularLocation>
</comment>
<dbReference type="Gene3D" id="2.40.170.20">
    <property type="entry name" value="TonB-dependent receptor, beta-barrel domain"/>
    <property type="match status" value="1"/>
</dbReference>
<dbReference type="GO" id="GO:0038023">
    <property type="term" value="F:signaling receptor activity"/>
    <property type="evidence" value="ECO:0007669"/>
    <property type="project" value="InterPro"/>
</dbReference>
<dbReference type="NCBIfam" id="TIGR01783">
    <property type="entry name" value="TonB-siderophor"/>
    <property type="match status" value="1"/>
</dbReference>
<sequence>MNHHTVTGVRGGGRPLGLTGVLLPLWAFSPSLALAEAATNVLDPVEVSTDAPERENYITLDRPAAGGKLPVAVERQPFAIEVVDRATMEDTGAKNIQDALLYSPGVHSGNFGFDTRIDSAKVRGMEPSFYVDGLRYLYGSYNTVRPNLYALESIEVLKGPSSVLYGQSELGGIINAVSKLPKAEKQGELWAQVGSFDRKQIAADVTGPLSEDGRLLYRLVALKRDSGTQVDHVDDDGYLFAPSITWLPTDDTTISLLFNSQEDNGAVSAQFLPSEGTIDPGPLGDIGSETFVGEPDWDRYDRRRDEVSLLVDQRLDEQWSIGLTARYSESDTETREHWAAIGSPPDADGMINRAIYMSDKGTEVLNFDVRLKGNIDVGVTHHNIVIGVDRQDALWTEDNTFSGVGTPINVYDPVYGDVNYAALDPQDMNDNELKQTGVYLVDHMEVGRVVVSGALRYDDTTSTTLVVNGADTDKDDHATTGRLGLMYRFDFGLSPYISYSESFVPNLGTSGGQSLDPTTGEQREAGIKYLSPAKDWEVTAAWFDIEETNRVMTSGTNPQEVDQTGATADGWEVGIKKRWRNLSLLASYTKLDAKQDTSGERLPFVAEEVASAWGKYEMENGLRFGAGVRYQGTTVGYDYGNGVGPEVPSVTLYDAMIGYTTGPWDFTLTGKNLADKEYVSWCRGEGYDCGYGERRMILGDVRYRF</sequence>
<evidence type="ECO:0000256" key="1">
    <source>
        <dbReference type="ARBA" id="ARBA00004571"/>
    </source>
</evidence>
<evidence type="ECO:0000256" key="8">
    <source>
        <dbReference type="ARBA" id="ARBA00023004"/>
    </source>
</evidence>
<dbReference type="CDD" id="cd01347">
    <property type="entry name" value="ligand_gated_channel"/>
    <property type="match status" value="1"/>
</dbReference>
<evidence type="ECO:0000256" key="9">
    <source>
        <dbReference type="ARBA" id="ARBA00023065"/>
    </source>
</evidence>
<gene>
    <name evidence="18" type="ORF">LZG35_06865</name>
</gene>
<keyword evidence="6 14" id="KW-0812">Transmembrane</keyword>
<evidence type="ECO:0000256" key="15">
    <source>
        <dbReference type="RuleBase" id="RU003357"/>
    </source>
</evidence>
<dbReference type="InterPro" id="IPR012910">
    <property type="entry name" value="Plug_dom"/>
</dbReference>
<keyword evidence="11 14" id="KW-0472">Membrane</keyword>
<proteinExistence type="inferred from homology"/>
<dbReference type="AlphaFoldDB" id="A0A9Q3W4B6"/>
<evidence type="ECO:0000256" key="2">
    <source>
        <dbReference type="ARBA" id="ARBA00009810"/>
    </source>
</evidence>
<dbReference type="Gene3D" id="2.170.130.10">
    <property type="entry name" value="TonB-dependent receptor, plug domain"/>
    <property type="match status" value="1"/>
</dbReference>
<dbReference type="Pfam" id="PF00593">
    <property type="entry name" value="TonB_dep_Rec_b-barrel"/>
    <property type="match status" value="1"/>
</dbReference>
<keyword evidence="5" id="KW-0410">Iron transport</keyword>
<dbReference type="InterPro" id="IPR037066">
    <property type="entry name" value="Plug_dom_sf"/>
</dbReference>
<keyword evidence="3 14" id="KW-0813">Transport</keyword>
<evidence type="ECO:0000313" key="18">
    <source>
        <dbReference type="EMBL" id="MCE7508356.1"/>
    </source>
</evidence>
<reference evidence="18" key="1">
    <citation type="submission" date="2022-01" db="EMBL/GenBank/DDBJ databases">
        <authorList>
            <person name="Karlyshev A.V."/>
            <person name="Jaspars M."/>
        </authorList>
    </citation>
    <scope>NUCLEOTIDE SEQUENCE</scope>
    <source>
        <strain evidence="18">AGSA3-2</strain>
    </source>
</reference>
<dbReference type="PANTHER" id="PTHR32552">
    <property type="entry name" value="FERRICHROME IRON RECEPTOR-RELATED"/>
    <property type="match status" value="1"/>
</dbReference>
<organism evidence="18 19">
    <name type="scientific">Alloalcanivorax xenomutans</name>
    <dbReference type="NCBI Taxonomy" id="1094342"/>
    <lineage>
        <taxon>Bacteria</taxon>
        <taxon>Pseudomonadati</taxon>
        <taxon>Pseudomonadota</taxon>
        <taxon>Gammaproteobacteria</taxon>
        <taxon>Oceanospirillales</taxon>
        <taxon>Alcanivoracaceae</taxon>
        <taxon>Alloalcanivorax</taxon>
    </lineage>
</organism>
<keyword evidence="19" id="KW-1185">Reference proteome</keyword>
<feature type="domain" description="TonB-dependent receptor-like beta-barrel" evidence="16">
    <location>
        <begin position="248"/>
        <end position="673"/>
    </location>
</feature>
<dbReference type="PANTHER" id="PTHR32552:SF68">
    <property type="entry name" value="FERRICHROME OUTER MEMBRANE TRANSPORTER_PHAGE RECEPTOR"/>
    <property type="match status" value="1"/>
</dbReference>
<evidence type="ECO:0000256" key="5">
    <source>
        <dbReference type="ARBA" id="ARBA00022496"/>
    </source>
</evidence>
<evidence type="ECO:0000256" key="6">
    <source>
        <dbReference type="ARBA" id="ARBA00022692"/>
    </source>
</evidence>
<keyword evidence="4 14" id="KW-1134">Transmembrane beta strand</keyword>
<evidence type="ECO:0000256" key="10">
    <source>
        <dbReference type="ARBA" id="ARBA00023077"/>
    </source>
</evidence>
<dbReference type="InterPro" id="IPR010105">
    <property type="entry name" value="TonB_sidphr_rcpt"/>
</dbReference>
<comment type="caution">
    <text evidence="18">The sequence shown here is derived from an EMBL/GenBank/DDBJ whole genome shotgun (WGS) entry which is preliminary data.</text>
</comment>
<dbReference type="InterPro" id="IPR000531">
    <property type="entry name" value="Beta-barrel_TonB"/>
</dbReference>
<comment type="similarity">
    <text evidence="2 14 15">Belongs to the TonB-dependent receptor family.</text>
</comment>
<name>A0A9Q3W4B6_9GAMM</name>
<keyword evidence="9" id="KW-0406">Ion transport</keyword>
<keyword evidence="7" id="KW-0732">Signal</keyword>
<evidence type="ECO:0000256" key="14">
    <source>
        <dbReference type="PROSITE-ProRule" id="PRU01360"/>
    </source>
</evidence>
<evidence type="ECO:0000256" key="11">
    <source>
        <dbReference type="ARBA" id="ARBA00023136"/>
    </source>
</evidence>
<keyword evidence="10 15" id="KW-0798">TonB box</keyword>
<evidence type="ECO:0000313" key="19">
    <source>
        <dbReference type="Proteomes" id="UP001107961"/>
    </source>
</evidence>
<dbReference type="Proteomes" id="UP001107961">
    <property type="component" value="Unassembled WGS sequence"/>
</dbReference>
<dbReference type="Pfam" id="PF07715">
    <property type="entry name" value="Plug"/>
    <property type="match status" value="1"/>
</dbReference>
<dbReference type="PROSITE" id="PS52016">
    <property type="entry name" value="TONB_DEPENDENT_REC_3"/>
    <property type="match status" value="1"/>
</dbReference>
<dbReference type="InterPro" id="IPR039426">
    <property type="entry name" value="TonB-dep_rcpt-like"/>
</dbReference>
<accession>A0A9Q3W4B6</accession>
<evidence type="ECO:0000256" key="7">
    <source>
        <dbReference type="ARBA" id="ARBA00022729"/>
    </source>
</evidence>
<feature type="domain" description="TonB-dependent receptor plug" evidence="17">
    <location>
        <begin position="74"/>
        <end position="173"/>
    </location>
</feature>
<evidence type="ECO:0000256" key="4">
    <source>
        <dbReference type="ARBA" id="ARBA00022452"/>
    </source>
</evidence>
<keyword evidence="12 18" id="KW-0675">Receptor</keyword>
<protein>
    <submittedName>
        <fullName evidence="18">TonB-dependent siderophore receptor</fullName>
    </submittedName>
</protein>
<evidence type="ECO:0000259" key="16">
    <source>
        <dbReference type="Pfam" id="PF00593"/>
    </source>
</evidence>
<evidence type="ECO:0000259" key="17">
    <source>
        <dbReference type="Pfam" id="PF07715"/>
    </source>
</evidence>
<dbReference type="GO" id="GO:0015891">
    <property type="term" value="P:siderophore transport"/>
    <property type="evidence" value="ECO:0007669"/>
    <property type="project" value="InterPro"/>
</dbReference>
<dbReference type="InterPro" id="IPR036942">
    <property type="entry name" value="Beta-barrel_TonB_sf"/>
</dbReference>
<dbReference type="GO" id="GO:0015344">
    <property type="term" value="F:siderophore uptake transmembrane transporter activity"/>
    <property type="evidence" value="ECO:0007669"/>
    <property type="project" value="TreeGrafter"/>
</dbReference>
<evidence type="ECO:0000256" key="13">
    <source>
        <dbReference type="ARBA" id="ARBA00023237"/>
    </source>
</evidence>
<dbReference type="GeneID" id="94688511"/>
<dbReference type="GO" id="GO:0009279">
    <property type="term" value="C:cell outer membrane"/>
    <property type="evidence" value="ECO:0007669"/>
    <property type="project" value="UniProtKB-SubCell"/>
</dbReference>